<keyword evidence="2" id="KW-0472">Membrane</keyword>
<organism evidence="3 4">
    <name type="scientific">Tuber magnatum</name>
    <name type="common">white Piedmont truffle</name>
    <dbReference type="NCBI Taxonomy" id="42249"/>
    <lineage>
        <taxon>Eukaryota</taxon>
        <taxon>Fungi</taxon>
        <taxon>Dikarya</taxon>
        <taxon>Ascomycota</taxon>
        <taxon>Pezizomycotina</taxon>
        <taxon>Pezizomycetes</taxon>
        <taxon>Pezizales</taxon>
        <taxon>Tuberaceae</taxon>
        <taxon>Tuber</taxon>
    </lineage>
</organism>
<dbReference type="OrthoDB" id="5414836at2759"/>
<dbReference type="AlphaFoldDB" id="A0A317SCE9"/>
<accession>A0A317SCE9</accession>
<keyword evidence="2" id="KW-1133">Transmembrane helix</keyword>
<feature type="region of interest" description="Disordered" evidence="1">
    <location>
        <begin position="1"/>
        <end position="29"/>
    </location>
</feature>
<evidence type="ECO:0000256" key="2">
    <source>
        <dbReference type="SAM" id="Phobius"/>
    </source>
</evidence>
<name>A0A317SCE9_9PEZI</name>
<comment type="caution">
    <text evidence="3">The sequence shown here is derived from an EMBL/GenBank/DDBJ whole genome shotgun (WGS) entry which is preliminary data.</text>
</comment>
<feature type="non-terminal residue" evidence="3">
    <location>
        <position position="1"/>
    </location>
</feature>
<gene>
    <name evidence="3" type="ORF">C7212DRAFT_233323</name>
</gene>
<protein>
    <submittedName>
        <fullName evidence="3">Uncharacterized protein</fullName>
    </submittedName>
</protein>
<evidence type="ECO:0000256" key="1">
    <source>
        <dbReference type="SAM" id="MobiDB-lite"/>
    </source>
</evidence>
<proteinExistence type="predicted"/>
<sequence>QLRPPVRKNTYKGGNVYDNNGSGNISTKVSNTENKAKNLNLKKAGDTSNAVDTEKVPVLDGIKMDKNNSSNPNRNEEVAVAKNVEKNVNVDVGKFAAGPRGTAPAAIGAQQQGTTFLPGGVMPVGTTDIVFPDIIITNLNDINNANENQNQVASSNENQNQNPNNLANENAAIAEQNFAENNFMFNEEKNFFYVNALGDVVGKLPPAEVVEVPSPVTLVVPVTEVVQVESTHQPCITCPPTTEFIPLTYVIPKETVIEQVQFPGQTIIEQIQLPGQTYVEQIHLPRETIIEQIQLPGQTYIEQLPGQTYIEQLPGETIIEQIQLPGQTFIKKTFYEKLPCETVIEKIVLPGETVIEEIILPGETVTREKEVTVQATKTIPPITTVIQQETVTIENQVAITMAPKTFLESVYISEEIRVPVTVTKENKVYVPEEVIIPVTVTEEKNVYISEEVKVPFTIVEEETVEVRITKEVPVPTVISVPGIATPLAITKEVVLPGQVVTKFLPSVPTPVVNTVRIPVTVKEKEGVYITHEVQIPCVQEVFVTKEIMVTSVINVPGVPTTVVPGPTVEATVPAVTPAPEIQFHQPPKAPTPAPEVETGFKAPAPGAWPPVSLAPGRAEGSFFSPGIAGQAPSIPLEHPKPSSVPQRPYPIPIPPGAPVPAITAVVVGILGVILAL</sequence>
<dbReference type="EMBL" id="PYWC01000115">
    <property type="protein sequence ID" value="PWW72183.1"/>
    <property type="molecule type" value="Genomic_DNA"/>
</dbReference>
<dbReference type="Proteomes" id="UP000246991">
    <property type="component" value="Unassembled WGS sequence"/>
</dbReference>
<keyword evidence="2" id="KW-0812">Transmembrane</keyword>
<feature type="compositionally biased region" description="Polar residues" evidence="1">
    <location>
        <begin position="17"/>
        <end position="29"/>
    </location>
</feature>
<feature type="transmembrane region" description="Helical" evidence="2">
    <location>
        <begin position="657"/>
        <end position="675"/>
    </location>
</feature>
<keyword evidence="4" id="KW-1185">Reference proteome</keyword>
<evidence type="ECO:0000313" key="3">
    <source>
        <dbReference type="EMBL" id="PWW72183.1"/>
    </source>
</evidence>
<feature type="compositionally biased region" description="Basic residues" evidence="1">
    <location>
        <begin position="1"/>
        <end position="10"/>
    </location>
</feature>
<evidence type="ECO:0000313" key="4">
    <source>
        <dbReference type="Proteomes" id="UP000246991"/>
    </source>
</evidence>
<feature type="region of interest" description="Disordered" evidence="1">
    <location>
        <begin position="580"/>
        <end position="601"/>
    </location>
</feature>
<reference evidence="3 4" key="1">
    <citation type="submission" date="2018-03" db="EMBL/GenBank/DDBJ databases">
        <title>Genomes of Pezizomycetes fungi and the evolution of truffles.</title>
        <authorList>
            <person name="Murat C."/>
            <person name="Payen T."/>
            <person name="Noel B."/>
            <person name="Kuo A."/>
            <person name="Martin F.M."/>
        </authorList>
    </citation>
    <scope>NUCLEOTIDE SEQUENCE [LARGE SCALE GENOMIC DNA]</scope>
    <source>
        <strain evidence="3">091103-1</strain>
    </source>
</reference>